<proteinExistence type="predicted"/>
<keyword evidence="3" id="KW-1185">Reference proteome</keyword>
<name>D8QDC0_SCHCM</name>
<dbReference type="GO" id="GO:0004725">
    <property type="term" value="F:protein tyrosine phosphatase activity"/>
    <property type="evidence" value="ECO:0007669"/>
    <property type="project" value="TreeGrafter"/>
</dbReference>
<dbReference type="InterPro" id="IPR036873">
    <property type="entry name" value="Rhodanese-like_dom_sf"/>
</dbReference>
<dbReference type="GO" id="GO:0005634">
    <property type="term" value="C:nucleus"/>
    <property type="evidence" value="ECO:0007669"/>
    <property type="project" value="TreeGrafter"/>
</dbReference>
<dbReference type="VEuPathDB" id="FungiDB:SCHCODRAFT_02637698"/>
<dbReference type="RefSeq" id="XP_003028552.1">
    <property type="nucleotide sequence ID" value="XM_003028506.1"/>
</dbReference>
<organism evidence="3">
    <name type="scientific">Schizophyllum commune (strain H4-8 / FGSC 9210)</name>
    <name type="common">Split gill fungus</name>
    <dbReference type="NCBI Taxonomy" id="578458"/>
    <lineage>
        <taxon>Eukaryota</taxon>
        <taxon>Fungi</taxon>
        <taxon>Dikarya</taxon>
        <taxon>Basidiomycota</taxon>
        <taxon>Agaricomycotina</taxon>
        <taxon>Agaricomycetes</taxon>
        <taxon>Agaricomycetidae</taxon>
        <taxon>Agaricales</taxon>
        <taxon>Schizophyllaceae</taxon>
        <taxon>Schizophyllum</taxon>
    </lineage>
</organism>
<dbReference type="InParanoid" id="D8QDC0"/>
<sequence length="144" mass="15957">MPWYSAFPDPKHTELQGISPDDLAAVLRDPATQVAKDVLVVDVRRTDFEGVAIKGAINLPAHSFYETVDTAVELLKTVKKVVFHCQACLPGGRAYRAAGWYADALEKRGLSTDGVYYLEGGIKAWKEKYGEDEELSVKLKVLEE</sequence>
<dbReference type="SMART" id="SM00450">
    <property type="entry name" value="RHOD"/>
    <property type="match status" value="1"/>
</dbReference>
<dbReference type="Pfam" id="PF00581">
    <property type="entry name" value="Rhodanese"/>
    <property type="match status" value="1"/>
</dbReference>
<dbReference type="GeneID" id="9590201"/>
<evidence type="ECO:0000313" key="3">
    <source>
        <dbReference type="Proteomes" id="UP000007431"/>
    </source>
</evidence>
<dbReference type="HOGENOM" id="CLU_107716_0_2_1"/>
<evidence type="ECO:0000259" key="1">
    <source>
        <dbReference type="PROSITE" id="PS50206"/>
    </source>
</evidence>
<evidence type="ECO:0000313" key="2">
    <source>
        <dbReference type="EMBL" id="EFI93649.1"/>
    </source>
</evidence>
<protein>
    <recommendedName>
        <fullName evidence="1">Rhodanese domain-containing protein</fullName>
    </recommendedName>
</protein>
<dbReference type="EMBL" id="GL377310">
    <property type="protein sequence ID" value="EFI93649.1"/>
    <property type="molecule type" value="Genomic_DNA"/>
</dbReference>
<dbReference type="OrthoDB" id="8300214at2759"/>
<dbReference type="PANTHER" id="PTHR10828">
    <property type="entry name" value="M-PHASE INDUCER PHOSPHATASE DUAL SPECIFICITY PHOSPHATASE CDC25"/>
    <property type="match status" value="1"/>
</dbReference>
<dbReference type="SUPFAM" id="SSF52821">
    <property type="entry name" value="Rhodanese/Cell cycle control phosphatase"/>
    <property type="match status" value="1"/>
</dbReference>
<dbReference type="STRING" id="578458.D8QDC0"/>
<gene>
    <name evidence="2" type="ORF">SCHCODRAFT_111863</name>
</gene>
<dbReference type="AlphaFoldDB" id="D8QDC0"/>
<feature type="non-terminal residue" evidence="2">
    <location>
        <position position="144"/>
    </location>
</feature>
<dbReference type="PROSITE" id="PS50206">
    <property type="entry name" value="RHODANESE_3"/>
    <property type="match status" value="1"/>
</dbReference>
<dbReference type="OMA" id="TPWHEAF"/>
<dbReference type="GO" id="GO:0005737">
    <property type="term" value="C:cytoplasm"/>
    <property type="evidence" value="ECO:0007669"/>
    <property type="project" value="TreeGrafter"/>
</dbReference>
<reference evidence="2 3" key="1">
    <citation type="journal article" date="2010" name="Nat. Biotechnol.">
        <title>Genome sequence of the model mushroom Schizophyllum commune.</title>
        <authorList>
            <person name="Ohm R.A."/>
            <person name="de Jong J.F."/>
            <person name="Lugones L.G."/>
            <person name="Aerts A."/>
            <person name="Kothe E."/>
            <person name="Stajich J.E."/>
            <person name="de Vries R.P."/>
            <person name="Record E."/>
            <person name="Levasseur A."/>
            <person name="Baker S.E."/>
            <person name="Bartholomew K.A."/>
            <person name="Coutinho P.M."/>
            <person name="Erdmann S."/>
            <person name="Fowler T.J."/>
            <person name="Gathman A.C."/>
            <person name="Lombard V."/>
            <person name="Henrissat B."/>
            <person name="Knabe N."/>
            <person name="Kuees U."/>
            <person name="Lilly W.W."/>
            <person name="Lindquist E."/>
            <person name="Lucas S."/>
            <person name="Magnuson J.K."/>
            <person name="Piumi F."/>
            <person name="Raudaskoski M."/>
            <person name="Salamov A."/>
            <person name="Schmutz J."/>
            <person name="Schwarze F.W.M.R."/>
            <person name="vanKuyk P.A."/>
            <person name="Horton J.S."/>
            <person name="Grigoriev I.V."/>
            <person name="Woesten H.A.B."/>
        </authorList>
    </citation>
    <scope>NUCLEOTIDE SEQUENCE [LARGE SCALE GENOMIC DNA]</scope>
    <source>
        <strain evidence="3">H4-8 / FGSC 9210</strain>
    </source>
</reference>
<feature type="domain" description="Rhodanese" evidence="1">
    <location>
        <begin position="34"/>
        <end position="134"/>
    </location>
</feature>
<dbReference type="eggNOG" id="ENOG502S879">
    <property type="taxonomic scope" value="Eukaryota"/>
</dbReference>
<dbReference type="FunCoup" id="D8QDC0">
    <property type="interactions" value="272"/>
</dbReference>
<dbReference type="KEGG" id="scm:SCHCO_02637698"/>
<dbReference type="Proteomes" id="UP000007431">
    <property type="component" value="Unassembled WGS sequence"/>
</dbReference>
<dbReference type="PANTHER" id="PTHR10828:SF50">
    <property type="entry name" value="REDUCTASE (ARC2), PUTATIVE (AFU_ORTHOLOGUE AFUA_6G13400)-RELATED"/>
    <property type="match status" value="1"/>
</dbReference>
<accession>D8QDC0</accession>
<dbReference type="InterPro" id="IPR001763">
    <property type="entry name" value="Rhodanese-like_dom"/>
</dbReference>
<dbReference type="Gene3D" id="3.40.250.10">
    <property type="entry name" value="Rhodanese-like domain"/>
    <property type="match status" value="1"/>
</dbReference>